<dbReference type="EMBL" id="CP043626">
    <property type="protein sequence ID" value="QEY74121.1"/>
    <property type="molecule type" value="Genomic_DNA"/>
</dbReference>
<evidence type="ECO:0000313" key="3">
    <source>
        <dbReference type="Proteomes" id="UP000326659"/>
    </source>
</evidence>
<feature type="compositionally biased region" description="Basic and acidic residues" evidence="1">
    <location>
        <begin position="60"/>
        <end position="71"/>
    </location>
</feature>
<name>A0A9X7R642_PSEDE</name>
<accession>A0A9X7R642</accession>
<dbReference type="Proteomes" id="UP000326659">
    <property type="component" value="Chromosome"/>
</dbReference>
<dbReference type="Pfam" id="PF24751">
    <property type="entry name" value="DUF7696"/>
    <property type="match status" value="1"/>
</dbReference>
<dbReference type="OrthoDB" id="6925610at2"/>
<organism evidence="2 3">
    <name type="scientific">Pseudomonas denitrificans</name>
    <dbReference type="NCBI Taxonomy" id="43306"/>
    <lineage>
        <taxon>Bacteria</taxon>
        <taxon>Pseudomonadati</taxon>
        <taxon>Pseudomonadota</taxon>
        <taxon>Gammaproteobacteria</taxon>
        <taxon>Pseudomonadales</taxon>
        <taxon>Pseudomonadaceae</taxon>
        <taxon>Halopseudomonas</taxon>
    </lineage>
</organism>
<dbReference type="AlphaFoldDB" id="A0A9X7R642"/>
<evidence type="ECO:0000313" key="2">
    <source>
        <dbReference type="EMBL" id="QEY74121.1"/>
    </source>
</evidence>
<feature type="region of interest" description="Disordered" evidence="1">
    <location>
        <begin position="60"/>
        <end position="87"/>
    </location>
</feature>
<feature type="compositionally biased region" description="Low complexity" evidence="1">
    <location>
        <begin position="72"/>
        <end position="81"/>
    </location>
</feature>
<dbReference type="KEGG" id="pden:F1C79_22340"/>
<keyword evidence="3" id="KW-1185">Reference proteome</keyword>
<dbReference type="InterPro" id="IPR056113">
    <property type="entry name" value="DUF7696"/>
</dbReference>
<gene>
    <name evidence="2" type="ORF">F1C79_22340</name>
</gene>
<proteinExistence type="predicted"/>
<reference evidence="2 3" key="1">
    <citation type="submission" date="2019-09" db="EMBL/GenBank/DDBJ databases">
        <title>Prosopis cineraria nodule microbiome.</title>
        <authorList>
            <person name="Chaluvadi S.R."/>
            <person name="Ali R."/>
            <person name="Wang X."/>
        </authorList>
    </citation>
    <scope>NUCLEOTIDE SEQUENCE [LARGE SCALE GENOMIC DNA]</scope>
    <source>
        <strain evidence="2 3">BG1</strain>
    </source>
</reference>
<dbReference type="RefSeq" id="WP_151188635.1">
    <property type="nucleotide sequence ID" value="NZ_CP043626.1"/>
</dbReference>
<evidence type="ECO:0000256" key="1">
    <source>
        <dbReference type="SAM" id="MobiDB-lite"/>
    </source>
</evidence>
<sequence length="87" mass="10003">MSDQADLQHMLACEARYWLRRGHTTPEKVTELREKLKRRGEGAVEQLVTEMRRQWLCRGEWKDTQEHDGDSSRGASSSAGGTLETTR</sequence>
<protein>
    <submittedName>
        <fullName evidence="2">Uncharacterized protein</fullName>
    </submittedName>
</protein>